<comment type="caution">
    <text evidence="2">The sequence shown here is derived from an EMBL/GenBank/DDBJ whole genome shotgun (WGS) entry which is preliminary data.</text>
</comment>
<evidence type="ECO:0000256" key="1">
    <source>
        <dbReference type="SAM" id="Phobius"/>
    </source>
</evidence>
<keyword evidence="1" id="KW-0812">Transmembrane</keyword>
<protein>
    <submittedName>
        <fullName evidence="2">Uncharacterized protein</fullName>
    </submittedName>
</protein>
<organism evidence="2 3">
    <name type="scientific">Atlantibacter hermannii NBRC 105704</name>
    <dbReference type="NCBI Taxonomy" id="1115512"/>
    <lineage>
        <taxon>Bacteria</taxon>
        <taxon>Pseudomonadati</taxon>
        <taxon>Pseudomonadota</taxon>
        <taxon>Gammaproteobacteria</taxon>
        <taxon>Enterobacterales</taxon>
        <taxon>Enterobacteriaceae</taxon>
        <taxon>Atlantibacter</taxon>
    </lineage>
</organism>
<evidence type="ECO:0000313" key="3">
    <source>
        <dbReference type="Proteomes" id="UP000010297"/>
    </source>
</evidence>
<dbReference type="Proteomes" id="UP000010297">
    <property type="component" value="Unassembled WGS sequence"/>
</dbReference>
<proteinExistence type="predicted"/>
<feature type="transmembrane region" description="Helical" evidence="1">
    <location>
        <begin position="7"/>
        <end position="28"/>
    </location>
</feature>
<sequence>MRVLRSCILKLINASSFIFFYIITLRFIDTLLKEKKQLCFMLLSPTDQYEPVSLTVVIVGHALDQPGL</sequence>
<name>H5UXD3_ATLHE</name>
<dbReference type="AlphaFoldDB" id="H5UXD3"/>
<gene>
    <name evidence="2" type="ORF">EH105704_01_05740</name>
</gene>
<keyword evidence="1" id="KW-1133">Transmembrane helix</keyword>
<accession>H5UXD3</accession>
<reference evidence="2 3" key="1">
    <citation type="submission" date="2012-02" db="EMBL/GenBank/DDBJ databases">
        <title>Whole genome shotgun sequence of Escherichia hermannii NBRC 105704.</title>
        <authorList>
            <person name="Yoshida I."/>
            <person name="Hosoyama A."/>
            <person name="Tsuchikane K."/>
            <person name="Katsumata H."/>
            <person name="Yamazaki S."/>
            <person name="Fujita N."/>
        </authorList>
    </citation>
    <scope>NUCLEOTIDE SEQUENCE [LARGE SCALE GENOMIC DNA]</scope>
    <source>
        <strain evidence="2 3">NBRC 105704</strain>
    </source>
</reference>
<keyword evidence="3" id="KW-1185">Reference proteome</keyword>
<keyword evidence="1" id="KW-0472">Membrane</keyword>
<dbReference type="EMBL" id="BAFF01000001">
    <property type="protein sequence ID" value="GAB50564.1"/>
    <property type="molecule type" value="Genomic_DNA"/>
</dbReference>
<evidence type="ECO:0000313" key="2">
    <source>
        <dbReference type="EMBL" id="GAB50564.1"/>
    </source>
</evidence>